<dbReference type="PROSITE" id="PS50263">
    <property type="entry name" value="CN_HYDROLASE"/>
    <property type="match status" value="1"/>
</dbReference>
<feature type="transmembrane region" description="Helical" evidence="10">
    <location>
        <begin position="100"/>
        <end position="119"/>
    </location>
</feature>
<evidence type="ECO:0000256" key="10">
    <source>
        <dbReference type="SAM" id="Phobius"/>
    </source>
</evidence>
<evidence type="ECO:0000313" key="13">
    <source>
        <dbReference type="Proteomes" id="UP000650616"/>
    </source>
</evidence>
<dbReference type="GO" id="GO:0042158">
    <property type="term" value="P:lipoprotein biosynthetic process"/>
    <property type="evidence" value="ECO:0007669"/>
    <property type="project" value="InterPro"/>
</dbReference>
<dbReference type="InterPro" id="IPR059109">
    <property type="entry name" value="Lnt_membrane_dom"/>
</dbReference>
<dbReference type="RefSeq" id="WP_170015666.1">
    <property type="nucleotide sequence ID" value="NZ_CP012545.1"/>
</dbReference>
<dbReference type="AlphaFoldDB" id="A0AAW3ZVN9"/>
<evidence type="ECO:0000256" key="2">
    <source>
        <dbReference type="ARBA" id="ARBA00010065"/>
    </source>
</evidence>
<gene>
    <name evidence="12" type="ORF">CCAL9337_02895</name>
</gene>
<keyword evidence="4" id="KW-0997">Cell inner membrane</keyword>
<dbReference type="InterPro" id="IPR004563">
    <property type="entry name" value="Apolipo_AcylTrfase"/>
</dbReference>
<feature type="transmembrane region" description="Helical" evidence="10">
    <location>
        <begin position="167"/>
        <end position="195"/>
    </location>
</feature>
<feature type="transmembrane region" description="Helical" evidence="10">
    <location>
        <begin position="26"/>
        <end position="44"/>
    </location>
</feature>
<feature type="transmembrane region" description="Helical" evidence="10">
    <location>
        <begin position="126"/>
        <end position="147"/>
    </location>
</feature>
<sequence length="433" mass="49786">MKQKNLRFAWVSLVLNFLSRYFSTKIIIKAFVGAFLLANFIFLAPFNNSLFDLMSPFLTLAGIYTVITSTRAGFFAAGFFSGILWFYWISFSFIYYDLGWLIPIVILSIATIYGFIFWAASFPSFIALRVVVLFIFSYIHPFGFNWFNLEATLVLGAFDPSARGLAFMFLAAISLAYFSKIYKFIAVFICLVCALQFDSKDVKILPFELQLTNSDILQKQRWDKELKNSFINENLAVIDDAINNGKRAILMPESAFPTFITHESNLQTELKEKSKQIAIIAGGLAYENKQIYNSAFFFDKGEMKRFDKLILVPFGEEIPLPNFIKEIINKMFFDGAQDFQTAKTLSDYEIDGVKIRNAICYEATRDELYEGEFDVMFAITNNGWFKARYFPSTEPILQRNLLKYYATKYNKTIYHSVNGSPSEIITPKKSLFN</sequence>
<evidence type="ECO:0000256" key="8">
    <source>
        <dbReference type="ARBA" id="ARBA00023136"/>
    </source>
</evidence>
<dbReference type="PANTHER" id="PTHR38686:SF1">
    <property type="entry name" value="APOLIPOPROTEIN N-ACYLTRANSFERASE"/>
    <property type="match status" value="1"/>
</dbReference>
<comment type="similarity">
    <text evidence="2">Belongs to the CN hydrolase family. Apolipoprotein N-acyltransferase subfamily.</text>
</comment>
<keyword evidence="5" id="KW-0808">Transferase</keyword>
<evidence type="ECO:0000259" key="11">
    <source>
        <dbReference type="PROSITE" id="PS50263"/>
    </source>
</evidence>
<evidence type="ECO:0000256" key="9">
    <source>
        <dbReference type="ARBA" id="ARBA00023315"/>
    </source>
</evidence>
<evidence type="ECO:0000313" key="12">
    <source>
        <dbReference type="EMBL" id="MBE3607679.1"/>
    </source>
</evidence>
<evidence type="ECO:0000256" key="7">
    <source>
        <dbReference type="ARBA" id="ARBA00022989"/>
    </source>
</evidence>
<dbReference type="NCBIfam" id="TIGR00546">
    <property type="entry name" value="lnt"/>
    <property type="match status" value="1"/>
</dbReference>
<comment type="caution">
    <text evidence="12">The sequence shown here is derived from an EMBL/GenBank/DDBJ whole genome shotgun (WGS) entry which is preliminary data.</text>
</comment>
<reference evidence="12 13" key="1">
    <citation type="submission" date="2015-08" db="EMBL/GenBank/DDBJ databases">
        <title>Comparative genomics of the Campylobacter concisus group.</title>
        <authorList>
            <person name="Yee E."/>
            <person name="Chapman M.H."/>
            <person name="Huynh S."/>
            <person name="Bono J.L."/>
            <person name="On S.L."/>
            <person name="St Leger J."/>
            <person name="Foster G."/>
            <person name="Parker C.T."/>
            <person name="Miller W.G."/>
        </authorList>
    </citation>
    <scope>NUCLEOTIDE SEQUENCE [LARGE SCALE GENOMIC DNA]</scope>
    <source>
        <strain evidence="12 13">RM9337</strain>
    </source>
</reference>
<proteinExistence type="inferred from homology"/>
<protein>
    <submittedName>
        <fullName evidence="12">Apolipoprotein N-acyltransferase</fullName>
    </submittedName>
</protein>
<dbReference type="NCBIfam" id="NF008934">
    <property type="entry name" value="PRK12291.1"/>
    <property type="match status" value="1"/>
</dbReference>
<evidence type="ECO:0000256" key="4">
    <source>
        <dbReference type="ARBA" id="ARBA00022519"/>
    </source>
</evidence>
<dbReference type="Pfam" id="PF26365">
    <property type="entry name" value="ApoNAT_membrane"/>
    <property type="match status" value="1"/>
</dbReference>
<keyword evidence="9" id="KW-0012">Acyltransferase</keyword>
<dbReference type="PANTHER" id="PTHR38686">
    <property type="entry name" value="APOLIPOPROTEIN N-ACYLTRANSFERASE"/>
    <property type="match status" value="1"/>
</dbReference>
<keyword evidence="8 10" id="KW-0472">Membrane</keyword>
<keyword evidence="7 10" id="KW-1133">Transmembrane helix</keyword>
<dbReference type="Proteomes" id="UP000650616">
    <property type="component" value="Unassembled WGS sequence"/>
</dbReference>
<evidence type="ECO:0000256" key="3">
    <source>
        <dbReference type="ARBA" id="ARBA00022475"/>
    </source>
</evidence>
<dbReference type="GO" id="GO:0005886">
    <property type="term" value="C:plasma membrane"/>
    <property type="evidence" value="ECO:0007669"/>
    <property type="project" value="UniProtKB-SubCell"/>
</dbReference>
<keyword evidence="3" id="KW-1003">Cell membrane</keyword>
<feature type="domain" description="CN hydrolase" evidence="11">
    <location>
        <begin position="212"/>
        <end position="433"/>
    </location>
</feature>
<feature type="transmembrane region" description="Helical" evidence="10">
    <location>
        <begin position="74"/>
        <end position="94"/>
    </location>
</feature>
<dbReference type="InterPro" id="IPR036526">
    <property type="entry name" value="C-N_Hydrolase_sf"/>
</dbReference>
<comment type="subcellular location">
    <subcellularLocation>
        <location evidence="1">Cell membrane</location>
        <topology evidence="1">Multi-pass membrane protein</topology>
    </subcellularLocation>
</comment>
<dbReference type="EMBL" id="LIWG01000002">
    <property type="protein sequence ID" value="MBE3607679.1"/>
    <property type="molecule type" value="Genomic_DNA"/>
</dbReference>
<organism evidence="12 13">
    <name type="scientific">Campylobacter californiensis</name>
    <dbReference type="NCBI Taxonomy" id="1032243"/>
    <lineage>
        <taxon>Bacteria</taxon>
        <taxon>Pseudomonadati</taxon>
        <taxon>Campylobacterota</taxon>
        <taxon>Epsilonproteobacteria</taxon>
        <taxon>Campylobacterales</taxon>
        <taxon>Campylobacteraceae</taxon>
        <taxon>Campylobacter</taxon>
    </lineage>
</organism>
<dbReference type="SUPFAM" id="SSF56317">
    <property type="entry name" value="Carbon-nitrogen hydrolase"/>
    <property type="match status" value="1"/>
</dbReference>
<dbReference type="InterPro" id="IPR059110">
    <property type="entry name" value="Lnt_campylobact"/>
</dbReference>
<evidence type="ECO:0000256" key="5">
    <source>
        <dbReference type="ARBA" id="ARBA00022679"/>
    </source>
</evidence>
<keyword evidence="13" id="KW-1185">Reference proteome</keyword>
<evidence type="ECO:0000256" key="1">
    <source>
        <dbReference type="ARBA" id="ARBA00004651"/>
    </source>
</evidence>
<dbReference type="GO" id="GO:0016410">
    <property type="term" value="F:N-acyltransferase activity"/>
    <property type="evidence" value="ECO:0007669"/>
    <property type="project" value="InterPro"/>
</dbReference>
<accession>A0AAW3ZVN9</accession>
<dbReference type="Gene3D" id="3.60.110.10">
    <property type="entry name" value="Carbon-nitrogen hydrolase"/>
    <property type="match status" value="1"/>
</dbReference>
<dbReference type="InterPro" id="IPR003010">
    <property type="entry name" value="C-N_Hydrolase"/>
</dbReference>
<keyword evidence="6 10" id="KW-0812">Transmembrane</keyword>
<name>A0AAW3ZVN9_9BACT</name>
<evidence type="ECO:0000256" key="6">
    <source>
        <dbReference type="ARBA" id="ARBA00022692"/>
    </source>
</evidence>